<sequence>MTLQQRSYAPLLQHGPLFDISRASGSEFTVRRRGFVEQQEGTDRWRTECGAEAEHHSSCRKACLTTNSHYLPTADLWSRSFQRSKGDLIHLKVSPDQITDMSWLPMLGLTALPHVGGLYGGYVTRKQVKTWYVTLNKPSWRPPNAAFPIVWTTLYTGMGYGSYLVWKECGGFTKDAMVPLGLYGLQLALNWAWTPIFFGAHKLKMALIELLMLTGTVGATLASWYPVNRTASLLLVPYLAWLCVATSLNYCIWRDNPEKDGKKE</sequence>
<organism evidence="1 2">
    <name type="scientific">Dallia pectoralis</name>
    <name type="common">Alaska blackfish</name>
    <dbReference type="NCBI Taxonomy" id="75939"/>
    <lineage>
        <taxon>Eukaryota</taxon>
        <taxon>Metazoa</taxon>
        <taxon>Chordata</taxon>
        <taxon>Craniata</taxon>
        <taxon>Vertebrata</taxon>
        <taxon>Euteleostomi</taxon>
        <taxon>Actinopterygii</taxon>
        <taxon>Neopterygii</taxon>
        <taxon>Teleostei</taxon>
        <taxon>Protacanthopterygii</taxon>
        <taxon>Esociformes</taxon>
        <taxon>Umbridae</taxon>
        <taxon>Dallia</taxon>
    </lineage>
</organism>
<accession>A0ACC2G7Q7</accession>
<evidence type="ECO:0000313" key="1">
    <source>
        <dbReference type="EMBL" id="KAJ7999788.1"/>
    </source>
</evidence>
<reference evidence="1" key="1">
    <citation type="submission" date="2021-05" db="EMBL/GenBank/DDBJ databases">
        <authorList>
            <person name="Pan Q."/>
            <person name="Jouanno E."/>
            <person name="Zahm M."/>
            <person name="Klopp C."/>
            <person name="Cabau C."/>
            <person name="Louis A."/>
            <person name="Berthelot C."/>
            <person name="Parey E."/>
            <person name="Roest Crollius H."/>
            <person name="Montfort J."/>
            <person name="Robinson-Rechavi M."/>
            <person name="Bouchez O."/>
            <person name="Lampietro C."/>
            <person name="Lopez Roques C."/>
            <person name="Donnadieu C."/>
            <person name="Postlethwait J."/>
            <person name="Bobe J."/>
            <person name="Dillon D."/>
            <person name="Chandos A."/>
            <person name="von Hippel F."/>
            <person name="Guiguen Y."/>
        </authorList>
    </citation>
    <scope>NUCLEOTIDE SEQUENCE</scope>
    <source>
        <strain evidence="1">YG-Jan2019</strain>
    </source>
</reference>
<keyword evidence="2" id="KW-1185">Reference proteome</keyword>
<evidence type="ECO:0000313" key="2">
    <source>
        <dbReference type="Proteomes" id="UP001157502"/>
    </source>
</evidence>
<protein>
    <submittedName>
        <fullName evidence="1">Uncharacterized protein</fullName>
    </submittedName>
</protein>
<proteinExistence type="predicted"/>
<dbReference type="EMBL" id="CM055743">
    <property type="protein sequence ID" value="KAJ7999788.1"/>
    <property type="molecule type" value="Genomic_DNA"/>
</dbReference>
<dbReference type="Proteomes" id="UP001157502">
    <property type="component" value="Chromosome 16"/>
</dbReference>
<name>A0ACC2G7Q7_DALPE</name>
<gene>
    <name evidence="1" type="ORF">DPEC_G00198060</name>
</gene>
<comment type="caution">
    <text evidence="1">The sequence shown here is derived from an EMBL/GenBank/DDBJ whole genome shotgun (WGS) entry which is preliminary data.</text>
</comment>